<keyword evidence="1" id="KW-0812">Transmembrane</keyword>
<keyword evidence="1" id="KW-1133">Transmembrane helix</keyword>
<organism evidence="2">
    <name type="scientific">marine sediment metagenome</name>
    <dbReference type="NCBI Taxonomy" id="412755"/>
    <lineage>
        <taxon>unclassified sequences</taxon>
        <taxon>metagenomes</taxon>
        <taxon>ecological metagenomes</taxon>
    </lineage>
</organism>
<gene>
    <name evidence="2" type="ORF">S12H4_02729</name>
</gene>
<feature type="transmembrane region" description="Helical" evidence="1">
    <location>
        <begin position="72"/>
        <end position="92"/>
    </location>
</feature>
<reference evidence="2" key="1">
    <citation type="journal article" date="2014" name="Front. Microbiol.">
        <title>High frequency of phylogenetically diverse reductive dehalogenase-homologous genes in deep subseafloor sedimentary metagenomes.</title>
        <authorList>
            <person name="Kawai M."/>
            <person name="Futagami T."/>
            <person name="Toyoda A."/>
            <person name="Takaki Y."/>
            <person name="Nishi S."/>
            <person name="Hori S."/>
            <person name="Arai W."/>
            <person name="Tsubouchi T."/>
            <person name="Morono Y."/>
            <person name="Uchiyama I."/>
            <person name="Ito T."/>
            <person name="Fujiyama A."/>
            <person name="Inagaki F."/>
            <person name="Takami H."/>
        </authorList>
    </citation>
    <scope>NUCLEOTIDE SEQUENCE</scope>
    <source>
        <strain evidence="2">Expedition CK06-06</strain>
    </source>
</reference>
<name>X1QI05_9ZZZZ</name>
<proteinExistence type="predicted"/>
<evidence type="ECO:0008006" key="3">
    <source>
        <dbReference type="Google" id="ProtNLM"/>
    </source>
</evidence>
<evidence type="ECO:0000256" key="1">
    <source>
        <dbReference type="SAM" id="Phobius"/>
    </source>
</evidence>
<dbReference type="SUPFAM" id="SSF103473">
    <property type="entry name" value="MFS general substrate transporter"/>
    <property type="match status" value="1"/>
</dbReference>
<protein>
    <recommendedName>
        <fullName evidence="3">Major facilitator superfamily (MFS) profile domain-containing protein</fullName>
    </recommendedName>
</protein>
<evidence type="ECO:0000313" key="2">
    <source>
        <dbReference type="EMBL" id="GAI68097.1"/>
    </source>
</evidence>
<keyword evidence="1" id="KW-0472">Membrane</keyword>
<feature type="transmembrane region" description="Helical" evidence="1">
    <location>
        <begin position="44"/>
        <end position="66"/>
    </location>
</feature>
<comment type="caution">
    <text evidence="2">The sequence shown here is derived from an EMBL/GenBank/DDBJ whole genome shotgun (WGS) entry which is preliminary data.</text>
</comment>
<dbReference type="InterPro" id="IPR036259">
    <property type="entry name" value="MFS_trans_sf"/>
</dbReference>
<dbReference type="Gene3D" id="1.20.1250.20">
    <property type="entry name" value="MFS general substrate transporter like domains"/>
    <property type="match status" value="1"/>
</dbReference>
<sequence>FFAIKSKITLAVILLYFFLYLLKDGRRPLAVDVFGDYMKRDERATVMSIESQVGSLFMIVLAPLFGYIADRFSIATLFFVVGLLILVLNRFLRVEKNKKC</sequence>
<dbReference type="EMBL" id="BARW01000702">
    <property type="protein sequence ID" value="GAI68097.1"/>
    <property type="molecule type" value="Genomic_DNA"/>
</dbReference>
<feature type="non-terminal residue" evidence="2">
    <location>
        <position position="1"/>
    </location>
</feature>
<dbReference type="AlphaFoldDB" id="X1QI05"/>
<accession>X1QI05</accession>